<evidence type="ECO:0000313" key="5">
    <source>
        <dbReference type="EMBL" id="MBP2019163.1"/>
    </source>
</evidence>
<organism evidence="5 6">
    <name type="scientific">Symbiobacterium terraclitae</name>
    <dbReference type="NCBI Taxonomy" id="557451"/>
    <lineage>
        <taxon>Bacteria</taxon>
        <taxon>Bacillati</taxon>
        <taxon>Bacillota</taxon>
        <taxon>Clostridia</taxon>
        <taxon>Eubacteriales</taxon>
        <taxon>Symbiobacteriaceae</taxon>
        <taxon>Symbiobacterium</taxon>
    </lineage>
</organism>
<dbReference type="InterPro" id="IPR050093">
    <property type="entry name" value="ABC_SmlMolc_Importer"/>
</dbReference>
<dbReference type="PROSITE" id="PS50893">
    <property type="entry name" value="ABC_TRANSPORTER_2"/>
    <property type="match status" value="1"/>
</dbReference>
<dbReference type="InterPro" id="IPR003439">
    <property type="entry name" value="ABC_transporter-like_ATP-bd"/>
</dbReference>
<keyword evidence="2" id="KW-0547">Nucleotide-binding</keyword>
<dbReference type="PROSITE" id="PS00211">
    <property type="entry name" value="ABC_TRANSPORTER_1"/>
    <property type="match status" value="1"/>
</dbReference>
<reference evidence="5 6" key="1">
    <citation type="submission" date="2021-03" db="EMBL/GenBank/DDBJ databases">
        <title>Genomic Encyclopedia of Type Strains, Phase IV (KMG-IV): sequencing the most valuable type-strain genomes for metagenomic binning, comparative biology and taxonomic classification.</title>
        <authorList>
            <person name="Goeker M."/>
        </authorList>
    </citation>
    <scope>NUCLEOTIDE SEQUENCE [LARGE SCALE GENOMIC DNA]</scope>
    <source>
        <strain evidence="5 6">DSM 27138</strain>
    </source>
</reference>
<dbReference type="GO" id="GO:0005524">
    <property type="term" value="F:ATP binding"/>
    <property type="evidence" value="ECO:0007669"/>
    <property type="project" value="UniProtKB-KW"/>
</dbReference>
<sequence length="256" mass="27646">MTALLEVTDVRVVRGGRTVVDIPHLAIQPGEVLAVIGPNGSGKSSLLHALALLHPASFGSYRWEGRQVALPQEALALRRQMAVVFQESLLLTGTVLQNVALGLRLRGVPAARRRQVALEILDQLRIGHLAGRSSRQLSGGEAQRVSIARALATSPRLVYLDEPMASLDVLARSHLLKDLRRILTASGTAALFVTHDFTEIPPLADRVAVLAEGKLLQIGTPAEVFNEPATPLVRDLVQVAHDLVRTLDSRPKQEAP</sequence>
<dbReference type="SMART" id="SM00382">
    <property type="entry name" value="AAA"/>
    <property type="match status" value="1"/>
</dbReference>
<accession>A0ABS4JUF0</accession>
<proteinExistence type="predicted"/>
<evidence type="ECO:0000259" key="4">
    <source>
        <dbReference type="PROSITE" id="PS50893"/>
    </source>
</evidence>
<dbReference type="RefSeq" id="WP_209467282.1">
    <property type="nucleotide sequence ID" value="NZ_JAGGLG010000023.1"/>
</dbReference>
<dbReference type="PANTHER" id="PTHR42781:SF4">
    <property type="entry name" value="SPERMIDINE_PUTRESCINE IMPORT ATP-BINDING PROTEIN POTA"/>
    <property type="match status" value="1"/>
</dbReference>
<feature type="domain" description="ABC transporter" evidence="4">
    <location>
        <begin position="5"/>
        <end position="237"/>
    </location>
</feature>
<dbReference type="Pfam" id="PF00005">
    <property type="entry name" value="ABC_tran"/>
    <property type="match status" value="1"/>
</dbReference>
<gene>
    <name evidence="5" type="ORF">J2Z79_002580</name>
</gene>
<evidence type="ECO:0000256" key="2">
    <source>
        <dbReference type="ARBA" id="ARBA00022741"/>
    </source>
</evidence>
<dbReference type="Gene3D" id="3.40.50.300">
    <property type="entry name" value="P-loop containing nucleotide triphosphate hydrolases"/>
    <property type="match status" value="1"/>
</dbReference>
<dbReference type="InterPro" id="IPR027417">
    <property type="entry name" value="P-loop_NTPase"/>
</dbReference>
<name>A0ABS4JUF0_9FIRM</name>
<keyword evidence="1" id="KW-0813">Transport</keyword>
<keyword evidence="3 5" id="KW-0067">ATP-binding</keyword>
<dbReference type="InterPro" id="IPR003593">
    <property type="entry name" value="AAA+_ATPase"/>
</dbReference>
<keyword evidence="6" id="KW-1185">Reference proteome</keyword>
<protein>
    <submittedName>
        <fullName evidence="5">Tungstate transport system ATP-binding protein</fullName>
    </submittedName>
</protein>
<dbReference type="InterPro" id="IPR017871">
    <property type="entry name" value="ABC_transporter-like_CS"/>
</dbReference>
<dbReference type="SUPFAM" id="SSF52540">
    <property type="entry name" value="P-loop containing nucleoside triphosphate hydrolases"/>
    <property type="match status" value="1"/>
</dbReference>
<evidence type="ECO:0000313" key="6">
    <source>
        <dbReference type="Proteomes" id="UP001519289"/>
    </source>
</evidence>
<dbReference type="PANTHER" id="PTHR42781">
    <property type="entry name" value="SPERMIDINE/PUTRESCINE IMPORT ATP-BINDING PROTEIN POTA"/>
    <property type="match status" value="1"/>
</dbReference>
<dbReference type="EMBL" id="JAGGLG010000023">
    <property type="protein sequence ID" value="MBP2019163.1"/>
    <property type="molecule type" value="Genomic_DNA"/>
</dbReference>
<evidence type="ECO:0000256" key="3">
    <source>
        <dbReference type="ARBA" id="ARBA00022840"/>
    </source>
</evidence>
<dbReference type="Proteomes" id="UP001519289">
    <property type="component" value="Unassembled WGS sequence"/>
</dbReference>
<comment type="caution">
    <text evidence="5">The sequence shown here is derived from an EMBL/GenBank/DDBJ whole genome shotgun (WGS) entry which is preliminary data.</text>
</comment>
<evidence type="ECO:0000256" key="1">
    <source>
        <dbReference type="ARBA" id="ARBA00022448"/>
    </source>
</evidence>